<dbReference type="AlphaFoldDB" id="A0A562V3Z0"/>
<reference evidence="1 2" key="1">
    <citation type="journal article" date="2013" name="Stand. Genomic Sci.">
        <title>Genomic Encyclopedia of Type Strains, Phase I: The one thousand microbial genomes (KMG-I) project.</title>
        <authorList>
            <person name="Kyrpides N.C."/>
            <person name="Woyke T."/>
            <person name="Eisen J.A."/>
            <person name="Garrity G."/>
            <person name="Lilburn T.G."/>
            <person name="Beck B.J."/>
            <person name="Whitman W.B."/>
            <person name="Hugenholtz P."/>
            <person name="Klenk H.P."/>
        </authorList>
    </citation>
    <scope>NUCLEOTIDE SEQUENCE [LARGE SCALE GENOMIC DNA]</scope>
    <source>
        <strain evidence="1 2">DSM 45044</strain>
    </source>
</reference>
<dbReference type="InterPro" id="IPR027417">
    <property type="entry name" value="P-loop_NTPase"/>
</dbReference>
<dbReference type="RefSeq" id="WP_147139846.1">
    <property type="nucleotide sequence ID" value="NZ_BAABIJ010000002.1"/>
</dbReference>
<dbReference type="OrthoDB" id="9811893at2"/>
<dbReference type="SUPFAM" id="SSF52540">
    <property type="entry name" value="P-loop containing nucleoside triphosphate hydrolases"/>
    <property type="match status" value="1"/>
</dbReference>
<proteinExistence type="predicted"/>
<dbReference type="EMBL" id="VLLL01000006">
    <property type="protein sequence ID" value="TWJ12596.1"/>
    <property type="molecule type" value="Genomic_DNA"/>
</dbReference>
<accession>A0A562V3Z0</accession>
<name>A0A562V3Z0_9ACTN</name>
<organism evidence="1 2">
    <name type="scientific">Stackebrandtia albiflava</name>
    <dbReference type="NCBI Taxonomy" id="406432"/>
    <lineage>
        <taxon>Bacteria</taxon>
        <taxon>Bacillati</taxon>
        <taxon>Actinomycetota</taxon>
        <taxon>Actinomycetes</taxon>
        <taxon>Glycomycetales</taxon>
        <taxon>Glycomycetaceae</taxon>
        <taxon>Stackebrandtia</taxon>
    </lineage>
</organism>
<dbReference type="Proteomes" id="UP000321617">
    <property type="component" value="Unassembled WGS sequence"/>
</dbReference>
<dbReference type="Pfam" id="PF13671">
    <property type="entry name" value="AAA_33"/>
    <property type="match status" value="1"/>
</dbReference>
<dbReference type="Gene3D" id="3.40.50.300">
    <property type="entry name" value="P-loop containing nucleotide triphosphate hydrolases"/>
    <property type="match status" value="1"/>
</dbReference>
<comment type="caution">
    <text evidence="1">The sequence shown here is derived from an EMBL/GenBank/DDBJ whole genome shotgun (WGS) entry which is preliminary data.</text>
</comment>
<evidence type="ECO:0000313" key="1">
    <source>
        <dbReference type="EMBL" id="TWJ12596.1"/>
    </source>
</evidence>
<sequence length="177" mass="19041">MTGRLIIITGVQAAGKTTVGRALAGLLPRAVHVDGDAVHRFVVSGEIPYDVPPPPGATEQLYLRYRGSLAVARVYRDAGFDAVFTDNIFGATLPDVLEMAAGPVHLIVLDPDHATVVARETARDKTGYTDRITPELLMSALREETPRWGLWWDSTGETAQQTAAALSSRLAEAVVHP</sequence>
<gene>
    <name evidence="1" type="ORF">LX16_3357</name>
</gene>
<evidence type="ECO:0000313" key="2">
    <source>
        <dbReference type="Proteomes" id="UP000321617"/>
    </source>
</evidence>
<keyword evidence="2" id="KW-1185">Reference proteome</keyword>
<protein>
    <submittedName>
        <fullName evidence="1">AAA domain-containing protein</fullName>
    </submittedName>
</protein>